<reference evidence="4" key="1">
    <citation type="journal article" date="2019" name="Int. J. Syst. Evol. Microbiol.">
        <title>The Global Catalogue of Microorganisms (GCM) 10K type strain sequencing project: providing services to taxonomists for standard genome sequencing and annotation.</title>
        <authorList>
            <consortium name="The Broad Institute Genomics Platform"/>
            <consortium name="The Broad Institute Genome Sequencing Center for Infectious Disease"/>
            <person name="Wu L."/>
            <person name="Ma J."/>
        </authorList>
    </citation>
    <scope>NUCLEOTIDE SEQUENCE [LARGE SCALE GENOMIC DNA]</scope>
    <source>
        <strain evidence="4">CGMCC 4.1467</strain>
    </source>
</reference>
<dbReference type="InterPro" id="IPR050792">
    <property type="entry name" value="ADP-ribosylglycohydrolase"/>
</dbReference>
<keyword evidence="4" id="KW-1185">Reference proteome</keyword>
<dbReference type="SUPFAM" id="SSF101478">
    <property type="entry name" value="ADP-ribosylglycohydrolase"/>
    <property type="match status" value="1"/>
</dbReference>
<proteinExistence type="inferred from homology"/>
<dbReference type="InterPro" id="IPR005502">
    <property type="entry name" value="Ribosyl_crysJ1"/>
</dbReference>
<dbReference type="Pfam" id="PF03747">
    <property type="entry name" value="ADP_ribosyl_GH"/>
    <property type="match status" value="1"/>
</dbReference>
<dbReference type="PANTHER" id="PTHR16222:SF24">
    <property type="entry name" value="ADP-RIBOSYLHYDROLASE ARH3"/>
    <property type="match status" value="1"/>
</dbReference>
<dbReference type="InterPro" id="IPR036705">
    <property type="entry name" value="Ribosyl_crysJ1_sf"/>
</dbReference>
<dbReference type="EMBL" id="JBHTBS010000011">
    <property type="protein sequence ID" value="MFC7338975.1"/>
    <property type="molecule type" value="Genomic_DNA"/>
</dbReference>
<organism evidence="3 4">
    <name type="scientific">Haloferula chungangensis</name>
    <dbReference type="NCBI Taxonomy" id="1048331"/>
    <lineage>
        <taxon>Bacteria</taxon>
        <taxon>Pseudomonadati</taxon>
        <taxon>Verrucomicrobiota</taxon>
        <taxon>Verrucomicrobiia</taxon>
        <taxon>Verrucomicrobiales</taxon>
        <taxon>Verrucomicrobiaceae</taxon>
        <taxon>Haloferula</taxon>
    </lineage>
</organism>
<dbReference type="Proteomes" id="UP001596472">
    <property type="component" value="Unassembled WGS sequence"/>
</dbReference>
<evidence type="ECO:0000313" key="3">
    <source>
        <dbReference type="EMBL" id="MFC7338975.1"/>
    </source>
</evidence>
<evidence type="ECO:0000256" key="2">
    <source>
        <dbReference type="ARBA" id="ARBA00022801"/>
    </source>
</evidence>
<protein>
    <submittedName>
        <fullName evidence="3">ADP-ribosylglycohydrolase family protein</fullName>
    </submittedName>
</protein>
<comment type="similarity">
    <text evidence="1">Belongs to the ADP-ribosylglycohydrolase family.</text>
</comment>
<name>A0ABW2LBN0_9BACT</name>
<accession>A0ABW2LBN0</accession>
<dbReference type="Gene3D" id="1.10.4080.10">
    <property type="entry name" value="ADP-ribosylation/Crystallin J1"/>
    <property type="match status" value="1"/>
</dbReference>
<comment type="caution">
    <text evidence="3">The sequence shown here is derived from an EMBL/GenBank/DDBJ whole genome shotgun (WGS) entry which is preliminary data.</text>
</comment>
<keyword evidence="2" id="KW-0378">Hydrolase</keyword>
<evidence type="ECO:0000256" key="1">
    <source>
        <dbReference type="ARBA" id="ARBA00010702"/>
    </source>
</evidence>
<sequence length="297" mass="32144">MTARDLIFPSFFADSISLGPHWIYDAEELQMLYPEGISEYDRPRSPYHSGKSAGDLTHYGDQALELLRSIAKNGWSIDAWRSDWKQWAETTDAYIDGASKRSLENLQAGLDQPSDSSELSGASRIAPLFAMLDHEDLIHAARAQTAITHGDPQVIDAAEFFSRAAVGIRDGATFDQAFDQATSHPYDSLAAIDWLADARQAAEGDLTENAKRIGLACNISQALPLTLALALTFENDPVMALTTNALLGGDSAARGLPLGLLLGARHGLDAFPESWLRNLNAGEEIDSLLDSLGQSEA</sequence>
<gene>
    <name evidence="3" type="ORF">ACFQY0_17390</name>
</gene>
<dbReference type="RefSeq" id="WP_379715009.1">
    <property type="nucleotide sequence ID" value="NZ_JBHTBS010000011.1"/>
</dbReference>
<dbReference type="PANTHER" id="PTHR16222">
    <property type="entry name" value="ADP-RIBOSYLGLYCOHYDROLASE"/>
    <property type="match status" value="1"/>
</dbReference>
<evidence type="ECO:0000313" key="4">
    <source>
        <dbReference type="Proteomes" id="UP001596472"/>
    </source>
</evidence>